<protein>
    <submittedName>
        <fullName evidence="1">Uncharacterized protein</fullName>
    </submittedName>
</protein>
<evidence type="ECO:0000313" key="1">
    <source>
        <dbReference type="EMBL" id="QJI01132.1"/>
    </source>
</evidence>
<dbReference type="AlphaFoldDB" id="A0A6M3XTG1"/>
<organism evidence="1">
    <name type="scientific">viral metagenome</name>
    <dbReference type="NCBI Taxonomy" id="1070528"/>
    <lineage>
        <taxon>unclassified sequences</taxon>
        <taxon>metagenomes</taxon>
        <taxon>organismal metagenomes</taxon>
    </lineage>
</organism>
<reference evidence="1" key="1">
    <citation type="submission" date="2020-03" db="EMBL/GenBank/DDBJ databases">
        <title>The deep terrestrial virosphere.</title>
        <authorList>
            <person name="Holmfeldt K."/>
            <person name="Nilsson E."/>
            <person name="Simone D."/>
            <person name="Lopez-Fernandez M."/>
            <person name="Wu X."/>
            <person name="de Brujin I."/>
            <person name="Lundin D."/>
            <person name="Andersson A."/>
            <person name="Bertilsson S."/>
            <person name="Dopson M."/>
        </authorList>
    </citation>
    <scope>NUCLEOTIDE SEQUENCE</scope>
    <source>
        <strain evidence="1">TM448B02294</strain>
    </source>
</reference>
<name>A0A6M3XTG1_9ZZZZ</name>
<dbReference type="EMBL" id="MT144899">
    <property type="protein sequence ID" value="QJI01132.1"/>
    <property type="molecule type" value="Genomic_DNA"/>
</dbReference>
<gene>
    <name evidence="1" type="ORF">TM448B02294_0025</name>
</gene>
<accession>A0A6M3XTG1</accession>
<sequence>MKITKLTTKNNRYLGLHSKYFRIIRCKSRWNNHFEIRIGSVKNGFRFYYDSTGTYFDIGIKFLKYSLYREYDFVNKTLNYYK</sequence>
<proteinExistence type="predicted"/>